<keyword evidence="7" id="KW-1185">Reference proteome</keyword>
<dbReference type="FunFam" id="1.10.10.10:FF:000001">
    <property type="entry name" value="LysR family transcriptional regulator"/>
    <property type="match status" value="1"/>
</dbReference>
<dbReference type="GO" id="GO:0003677">
    <property type="term" value="F:DNA binding"/>
    <property type="evidence" value="ECO:0007669"/>
    <property type="project" value="UniProtKB-KW"/>
</dbReference>
<keyword evidence="2" id="KW-0805">Transcription regulation</keyword>
<evidence type="ECO:0000256" key="1">
    <source>
        <dbReference type="ARBA" id="ARBA00009437"/>
    </source>
</evidence>
<dbReference type="InterPro" id="IPR036390">
    <property type="entry name" value="WH_DNA-bd_sf"/>
</dbReference>
<dbReference type="EMBL" id="LSDA01000011">
    <property type="protein sequence ID" value="KXB60648.1"/>
    <property type="molecule type" value="Genomic_DNA"/>
</dbReference>
<evidence type="ECO:0000256" key="2">
    <source>
        <dbReference type="ARBA" id="ARBA00023015"/>
    </source>
</evidence>
<comment type="caution">
    <text evidence="6">The sequence shown here is derived from an EMBL/GenBank/DDBJ whole genome shotgun (WGS) entry which is preliminary data.</text>
</comment>
<keyword evidence="4" id="KW-0804">Transcription</keyword>
<evidence type="ECO:0000256" key="3">
    <source>
        <dbReference type="ARBA" id="ARBA00023125"/>
    </source>
</evidence>
<dbReference type="Gene3D" id="1.10.10.10">
    <property type="entry name" value="Winged helix-like DNA-binding domain superfamily/Winged helix DNA-binding domain"/>
    <property type="match status" value="1"/>
</dbReference>
<dbReference type="PRINTS" id="PR00039">
    <property type="entry name" value="HTHLYSR"/>
</dbReference>
<name>A0A133ZYX7_9FIRM</name>
<dbReference type="SUPFAM" id="SSF53850">
    <property type="entry name" value="Periplasmic binding protein-like II"/>
    <property type="match status" value="1"/>
</dbReference>
<dbReference type="InterPro" id="IPR000847">
    <property type="entry name" value="LysR_HTH_N"/>
</dbReference>
<dbReference type="OrthoDB" id="9803714at2"/>
<gene>
    <name evidence="6" type="ORF">HMPREF1866_00429</name>
</gene>
<sequence length="291" mass="32844">MEIRVLNYFVETANQNSMTKAAKRLHVTQPTLSKQLKDLEDELGQKLFIRSNYSVKLTSEGELLYKRAVDILSMVNKTENEFKSMNNFTGGDLHIGCAESYGITLVAKAVKSLTDKYSNIKFHLYSGNFEKVTNQLNGGLLDFAITVQSLDTSSFNSLNLPYMDKWGILMRKDSTLSNKTNITIKDISKIPIIISRQGFSDEMPNELKNIQSTMNIVGTYDLLYNASIFVKEGLGYAFCLDKLIDTSKESDLLFKEISPHISSPMKIIWPSKTILSKTAELFLEELKKSLS</sequence>
<dbReference type="Gene3D" id="3.40.190.10">
    <property type="entry name" value="Periplasmic binding protein-like II"/>
    <property type="match status" value="2"/>
</dbReference>
<keyword evidence="3" id="KW-0238">DNA-binding</keyword>
<dbReference type="GO" id="GO:0005829">
    <property type="term" value="C:cytosol"/>
    <property type="evidence" value="ECO:0007669"/>
    <property type="project" value="TreeGrafter"/>
</dbReference>
<evidence type="ECO:0000259" key="5">
    <source>
        <dbReference type="PROSITE" id="PS50931"/>
    </source>
</evidence>
<reference evidence="7" key="1">
    <citation type="submission" date="2016-01" db="EMBL/GenBank/DDBJ databases">
        <authorList>
            <person name="Mitreva M."/>
            <person name="Pepin K.H."/>
            <person name="Mihindukulasuriya K.A."/>
            <person name="Fulton R."/>
            <person name="Fronick C."/>
            <person name="O'Laughlin M."/>
            <person name="Miner T."/>
            <person name="Herter B."/>
            <person name="Rosa B.A."/>
            <person name="Cordes M."/>
            <person name="Tomlinson C."/>
            <person name="Wollam A."/>
            <person name="Palsikar V.B."/>
            <person name="Mardis E.R."/>
            <person name="Wilson R.K."/>
        </authorList>
    </citation>
    <scope>NUCLEOTIDE SEQUENCE [LARGE SCALE GENOMIC DNA]</scope>
    <source>
        <strain evidence="7">DNF00896</strain>
    </source>
</reference>
<accession>A0A133ZYX7</accession>
<protein>
    <submittedName>
        <fullName evidence="6">Transcriptional regulator, LysR family</fullName>
    </submittedName>
</protein>
<dbReference type="InterPro" id="IPR036388">
    <property type="entry name" value="WH-like_DNA-bd_sf"/>
</dbReference>
<organism evidence="6 7">
    <name type="scientific">Lachnoanaerobaculum saburreum</name>
    <dbReference type="NCBI Taxonomy" id="467210"/>
    <lineage>
        <taxon>Bacteria</taxon>
        <taxon>Bacillati</taxon>
        <taxon>Bacillota</taxon>
        <taxon>Clostridia</taxon>
        <taxon>Lachnospirales</taxon>
        <taxon>Lachnospiraceae</taxon>
        <taxon>Lachnoanaerobaculum</taxon>
    </lineage>
</organism>
<dbReference type="InterPro" id="IPR050950">
    <property type="entry name" value="HTH-type_LysR_regulators"/>
</dbReference>
<proteinExistence type="inferred from homology"/>
<dbReference type="SUPFAM" id="SSF46785">
    <property type="entry name" value="Winged helix' DNA-binding domain"/>
    <property type="match status" value="1"/>
</dbReference>
<dbReference type="PANTHER" id="PTHR30419:SF8">
    <property type="entry name" value="NITROGEN ASSIMILATION TRANSCRIPTIONAL ACTIVATOR-RELATED"/>
    <property type="match status" value="1"/>
</dbReference>
<dbReference type="Pfam" id="PF03466">
    <property type="entry name" value="LysR_substrate"/>
    <property type="match status" value="1"/>
</dbReference>
<feature type="domain" description="HTH lysR-type" evidence="5">
    <location>
        <begin position="1"/>
        <end position="58"/>
    </location>
</feature>
<dbReference type="STRING" id="467210.HMPREF1866_00429"/>
<dbReference type="RefSeq" id="WP_060930393.1">
    <property type="nucleotide sequence ID" value="NZ_KQ959775.1"/>
</dbReference>
<evidence type="ECO:0000256" key="4">
    <source>
        <dbReference type="ARBA" id="ARBA00023163"/>
    </source>
</evidence>
<dbReference type="PANTHER" id="PTHR30419">
    <property type="entry name" value="HTH-TYPE TRANSCRIPTIONAL REGULATOR YBHD"/>
    <property type="match status" value="1"/>
</dbReference>
<dbReference type="AlphaFoldDB" id="A0A133ZYX7"/>
<evidence type="ECO:0000313" key="7">
    <source>
        <dbReference type="Proteomes" id="UP000070394"/>
    </source>
</evidence>
<dbReference type="Pfam" id="PF00126">
    <property type="entry name" value="HTH_1"/>
    <property type="match status" value="1"/>
</dbReference>
<dbReference type="PATRIC" id="fig|467210.3.peg.424"/>
<dbReference type="CDD" id="cd05466">
    <property type="entry name" value="PBP2_LTTR_substrate"/>
    <property type="match status" value="1"/>
</dbReference>
<evidence type="ECO:0000313" key="6">
    <source>
        <dbReference type="EMBL" id="KXB60648.1"/>
    </source>
</evidence>
<dbReference type="Proteomes" id="UP000070394">
    <property type="component" value="Unassembled WGS sequence"/>
</dbReference>
<dbReference type="InterPro" id="IPR005119">
    <property type="entry name" value="LysR_subst-bd"/>
</dbReference>
<dbReference type="GO" id="GO:0003700">
    <property type="term" value="F:DNA-binding transcription factor activity"/>
    <property type="evidence" value="ECO:0007669"/>
    <property type="project" value="InterPro"/>
</dbReference>
<dbReference type="PROSITE" id="PS50931">
    <property type="entry name" value="HTH_LYSR"/>
    <property type="match status" value="1"/>
</dbReference>
<comment type="similarity">
    <text evidence="1">Belongs to the LysR transcriptional regulatory family.</text>
</comment>